<gene>
    <name evidence="2" type="ORF">BBOV_III000610</name>
</gene>
<dbReference type="InParanoid" id="A7AM44"/>
<dbReference type="eggNOG" id="ENOG502QX37">
    <property type="taxonomic scope" value="Eukaryota"/>
</dbReference>
<dbReference type="GeneID" id="5479441"/>
<keyword evidence="3" id="KW-1185">Reference proteome</keyword>
<evidence type="ECO:0000256" key="1">
    <source>
        <dbReference type="SAM" id="MobiDB-lite"/>
    </source>
</evidence>
<feature type="region of interest" description="Disordered" evidence="1">
    <location>
        <begin position="62"/>
        <end position="111"/>
    </location>
</feature>
<dbReference type="OMA" id="WCNGNYE"/>
<dbReference type="Proteomes" id="UP000002173">
    <property type="component" value="Unassembled WGS sequence"/>
</dbReference>
<dbReference type="RefSeq" id="XP_001611196.1">
    <property type="nucleotide sequence ID" value="XM_001611146.1"/>
</dbReference>
<evidence type="ECO:0000313" key="2">
    <source>
        <dbReference type="EMBL" id="EDO07628.1"/>
    </source>
</evidence>
<reference evidence="3" key="3">
    <citation type="journal article" date="2021" name="Int. J. Parasitol.">
        <title>Comparative analysis of gene expression between Babesia bovis blood stages and kinetes allowed by improved genome annotation.</title>
        <authorList>
            <person name="Ueti M.W."/>
            <person name="Johnson W.C."/>
            <person name="Kappmeyer L.S."/>
            <person name="Herndon D.R."/>
            <person name="Mousel M.R."/>
            <person name="Reif K.E."/>
            <person name="Taus N.S."/>
            <person name="Ifeonu O.O."/>
            <person name="Silva J.C."/>
            <person name="Suarez C.E."/>
            <person name="Brayton K.A."/>
        </authorList>
    </citation>
    <scope>NUCLEOTIDE SEQUENCE [LARGE SCALE GENOMIC DNA]</scope>
</reference>
<dbReference type="EMBL" id="AAXT01000001">
    <property type="protein sequence ID" value="EDO07628.1"/>
    <property type="molecule type" value="Genomic_DNA"/>
</dbReference>
<reference evidence="2 3" key="1">
    <citation type="journal article" date="2007" name="PLoS Pathog.">
        <title>Genome sequence of Babesia bovis and comparative analysis of apicomplexan hemoprotozoa.</title>
        <authorList>
            <person name="Brayton K.A."/>
            <person name="Lau A.O.T."/>
            <person name="Herndon D.R."/>
            <person name="Hannick L."/>
            <person name="Kappmeyer L.S."/>
            <person name="Berens S.J."/>
            <person name="Bidwell S.L."/>
            <person name="Brown W.C."/>
            <person name="Crabtree J."/>
            <person name="Fadrosh D."/>
            <person name="Feldblum T."/>
            <person name="Forberger H.A."/>
            <person name="Haas B.J."/>
            <person name="Howell J.M."/>
            <person name="Khouri H."/>
            <person name="Koo H."/>
            <person name="Mann D.J."/>
            <person name="Norimine J."/>
            <person name="Paulsen I.T."/>
            <person name="Radune D."/>
            <person name="Ren Q."/>
            <person name="Smith R.K. Jr."/>
            <person name="Suarez C.E."/>
            <person name="White O."/>
            <person name="Wortman J.R."/>
            <person name="Knowles D.P. Jr."/>
            <person name="McElwain T.F."/>
            <person name="Nene V.M."/>
        </authorList>
    </citation>
    <scope>NUCLEOTIDE SEQUENCE [LARGE SCALE GENOMIC DNA]</scope>
    <source>
        <strain evidence="2">T2Bo</strain>
    </source>
</reference>
<accession>A7AM44</accession>
<reference evidence="3" key="2">
    <citation type="journal article" date="2020" name="Data Brief">
        <title>Transcriptome dataset of Babesia bovis life stages within vertebrate and invertebrate hosts.</title>
        <authorList>
            <person name="Ueti M.W."/>
            <person name="Johnson W.C."/>
            <person name="Kappmeyer L.S."/>
            <person name="Herndon D.R."/>
            <person name="Mousel M.R."/>
            <person name="Reif K.E."/>
            <person name="Taus N.S."/>
            <person name="Ifeonu O.O."/>
            <person name="Silva J.C."/>
            <person name="Suarez C.E."/>
            <person name="Brayton K.A."/>
        </authorList>
    </citation>
    <scope>NUCLEOTIDE SEQUENCE [LARGE SCALE GENOMIC DNA]</scope>
</reference>
<evidence type="ECO:0000313" key="3">
    <source>
        <dbReference type="Proteomes" id="UP000002173"/>
    </source>
</evidence>
<proteinExistence type="predicted"/>
<sequence>MSDDTSMPDEHITQWCNGNYELMHSCLQQLRVAGKQRKTGARDDATTVSTGGFWSRFWNSSRSADKNQNNSEGVRVPGYTSDSRTGDGCNTLGSSRVRETGSYPSNPSEDHITDDALNNLRKCVISGFHQYPFHRPHLVPRRRPYVGIDSLRSYVRKKYSDLERSLDQIESFSTIVNIDQYLCCELLYEGICYYGDESQSMSEFRIIEGMLHAQSGYQLKCLLSLFSFLNNDNDLYEGSISVNEVFPESYTILQQLFRKGLVRNASFLLLSATKEACRYKNMLSGDMSSVMKDFYTHTLDLINGLLTLLETCFVYFHPTKEDIRCLIMLLPHVFDVTSLLGISDYGFGLSSLFDGLSDGSSWYPDSKMMTSLCIGIREFDDITNYACNMGSRLSFIVILSLCPRIYRLSTTDGTDSPEATLLADTEFIDRFKSTKNPFNATAGSTFTLELFIMSLYCNDTERAIKCIDSGAFCEIIELLIDKTIVSERATVLRILELLLVKFLYTNNSLAKLWYDLLDFEVLCKHNSEERARLPFTGTIDDRIYRSPGRTLIELFTLLTRLDTDGNKQYAFQIWKSCTESYRSLIPNINCQVYNPRFKNELYICAESSKVDKKVADRLLLPSDGFSWWDRNSALLELVALAAGDQNFYVETYPHLLTTLLDFGLYLCDLNFEDGLGGPLVASFLNVGASRELRFPFILERLISQIGSLTKGSYDTLPRFIYERLLARDDQIETAEAALMIASSIQSPPPQQGLSVGSCLRRMYTFPLISGIAEVKIALSTLGLGGRCPFGLIETSIATFRLISRCDRIPASLSHGSSAEVHLDVNIHHNIGDGEHEFLNSVFSILSRSHIEGLELVTSSVLSSLCSNHIKDSKTATSALIRLSEILHDSKGTAQGFVPNGYRLSVEELHAYIKCVRVLFVYIPRDERYRHSGVDWLQRFVEFATWILDTHCFRNECVHWGLIEDVFNFLHEVIQGPFRDRRDTTKASQYLLEQFLQPASTISVSLVRAAWESKISSAISIVCILFKRDVLLLLCHRAAMFISTNLDGGICPSCHLPFYKDRDTTTPRDQGHMDIDTPSGPLNWWSNKIRKLNNMFSSIPSYTPRTVEDTCECLQLVVESSSLLMAHDCIVEAISTLRSKGDHCVDVISHCDFISCFGSSLSDELRMKCVYLLLQLQERIGIDSLLVANKLVKDLHVYYSLPHPSEEFSNFVVYSTMEADDLILYNKVSAVVSHFNRMDAFERKYYCMSNLSDLHRCGLDNLVLFLLNQCSLKLPHSRSDTTFAHQLLGSDRQLVSLIKLASGGGDTWHFYDWRRMDALSSLISFSKASPHVLGLIWRHWPSIEDDARKFDFTNLSYQSYVMQCQRLCYVLQLLELMATTSSGLPVSGDPSHLLKIYHRLVSTMCDMTGTLRGDLDSLLEGHFGTSEHLDIKGFVSMWRHASFQSNVCLSFDLQLGTKLFNPQSCDRLSKGMSHYAQRVNLYNLVFSSSTTLITCFLKFLSRCTGFNISSLAEKSRSWLEFASAEFNPDEKSEIRLALQIALIKALGHVWISSNVDLHGNNSVLSISIVLKLLSFILSCETSSQLRSKVYACVNLFLTNPLKFNGPSLSELVVAHLLSQSTDLNTISRTHDRTTLLQLLWSDATSNCDSEGRCPESCDYKGTLDVDTFHTEQENGFASQAPVLLGKSRSGNALSNYTFQGIRRVLVGQDYGSLEVGSFDVELRQLISMERFHSNEMFFIAIDSGLLIDYRVEALSLLHLILSALSKFDAGSIEYELGTVSYGSLGTVSTMAVSSLLQQRLLMFKRCKQCLLHSVCCPLCLQLFCGTARVLKAASGLQQFLAFWFHIQPTSADTCLVDQFLSCDLLLGFRDSDKLPIDLFHPFICTVENLLSMPSVKSRNALIKWLNRHSELIGCCMSIKQSRVLSEVDICLSSSLLRIYRVCVLWLLAEYRRGSFKSESLSNFSLILADLQCKFPLAMTMPRAVPALLDLLTSDLSTASDSCWQCILLGLQTMFPELGAFESDLDFSGQAPIKALAIEKASTVSTALVRCGTSLVSFISHLNMMEPGLRRKSLGRLALRIATVECASMLLEYILALIVTKGSLSDAPPIMLGLSSTPGAVNDAKNGCSTDMGVSSSSVLVPKLRKLVDLSKVESLLDNISRLCGMNGINLNDAYSSRRKQIFGEPVLEYLAPYDLEHVPSFGNVQQYSYSFTALYGLLLSSICNLSVVLEQYYGCRFTSPLLSRESLP</sequence>
<organism evidence="2 3">
    <name type="scientific">Babesia bovis</name>
    <dbReference type="NCBI Taxonomy" id="5865"/>
    <lineage>
        <taxon>Eukaryota</taxon>
        <taxon>Sar</taxon>
        <taxon>Alveolata</taxon>
        <taxon>Apicomplexa</taxon>
        <taxon>Aconoidasida</taxon>
        <taxon>Piroplasmida</taxon>
        <taxon>Babesiidae</taxon>
        <taxon>Babesia</taxon>
    </lineage>
</organism>
<comment type="caution">
    <text evidence="2">The sequence shown here is derived from an EMBL/GenBank/DDBJ whole genome shotgun (WGS) entry which is preliminary data.</text>
</comment>
<name>A7AM44_BABBO</name>
<feature type="compositionally biased region" description="Polar residues" evidence="1">
    <location>
        <begin position="62"/>
        <end position="72"/>
    </location>
</feature>
<dbReference type="KEGG" id="bbo:BBOV_III000610"/>
<dbReference type="VEuPathDB" id="PiroplasmaDB:BBOV_III000610"/>
<protein>
    <submittedName>
        <fullName evidence="2">Uncharacterized protein</fullName>
    </submittedName>
</protein>